<reference evidence="1 2" key="1">
    <citation type="journal article" date="2011" name="Front. Microbiol.">
        <title>Genomic signatures of strain selection and enhancement in Bacillus atrophaeus var. globigii, a historical biowarfare simulant.</title>
        <authorList>
            <person name="Gibbons H.S."/>
            <person name="Broomall S.M."/>
            <person name="McNew L.A."/>
            <person name="Daligault H."/>
            <person name="Chapman C."/>
            <person name="Bruce D."/>
            <person name="Karavis M."/>
            <person name="Krepps M."/>
            <person name="McGregor P.A."/>
            <person name="Hong C."/>
            <person name="Park K.H."/>
            <person name="Akmal A."/>
            <person name="Feldman A."/>
            <person name="Lin J.S."/>
            <person name="Chang W.E."/>
            <person name="Higgs B.W."/>
            <person name="Demirev P."/>
            <person name="Lindquist J."/>
            <person name="Liem A."/>
            <person name="Fochler E."/>
            <person name="Read T.D."/>
            <person name="Tapia R."/>
            <person name="Johnson S."/>
            <person name="Bishop-Lilly K.A."/>
            <person name="Detter C."/>
            <person name="Han C."/>
            <person name="Sozhamannan S."/>
            <person name="Rosenzweig C.N."/>
            <person name="Skowronski E.W."/>
        </authorList>
    </citation>
    <scope>NUCLEOTIDE SEQUENCE [LARGE SCALE GENOMIC DNA]</scope>
    <source>
        <strain evidence="1 2">MLST1</strain>
    </source>
</reference>
<evidence type="ECO:0000313" key="1">
    <source>
        <dbReference type="EMBL" id="RUO25857.1"/>
    </source>
</evidence>
<sequence length="458" mass="53480">MKPYCIADANHVVVGDQVIAVKPGKFKRIGKHSHFYFIGDGQLYKLQGKPITLVPVAGPDVKTFKVLDEDTAEDKDGEMRILVTLRPQQDQSQVRVLRGKEIKDEADRCLAIREKAEQEEKRKSPLLPGDFSGSLTENLVCLGQWLTEDFAARWAMQRTNLQLYRLVSVYLKWCTEAFQDDHQEAHLKKGLSLFQRFPLFSWLHPEMLYHAAQLYVQAGQPEQAIDCCKKAFHYRSAHIAEFLADESLRPLKLHPEFIQLQKEVKASEDDFEYVSLPLIEACEQAIESQEDDKAFTSWMRQQLLYKFRFYQQSELISRIAKSSEPEKLNWQRLAQKNQFYFEHYMLLEGPGEVISEEGKRQWNAFLLYHEYQQLQPLAYLRMADIFFREAHQWANWKCQHFEDTRQVLAPRIKEAGQLIAYFQELMTALDEDTKTLVQESAENYSLVQIMRASGKPLK</sequence>
<dbReference type="OrthoDB" id="6240263at2"/>
<proteinExistence type="predicted"/>
<dbReference type="Proteomes" id="UP000288293">
    <property type="component" value="Unassembled WGS sequence"/>
</dbReference>
<dbReference type="RefSeq" id="WP_126802675.1">
    <property type="nucleotide sequence ID" value="NZ_PIPL01000001.1"/>
</dbReference>
<organism evidence="1 2">
    <name type="scientific">Aliidiomarina minuta</name>
    <dbReference type="NCBI Taxonomy" id="880057"/>
    <lineage>
        <taxon>Bacteria</taxon>
        <taxon>Pseudomonadati</taxon>
        <taxon>Pseudomonadota</taxon>
        <taxon>Gammaproteobacteria</taxon>
        <taxon>Alteromonadales</taxon>
        <taxon>Idiomarinaceae</taxon>
        <taxon>Aliidiomarina</taxon>
    </lineage>
</organism>
<name>A0A432W712_9GAMM</name>
<keyword evidence="2" id="KW-1185">Reference proteome</keyword>
<evidence type="ECO:0000313" key="2">
    <source>
        <dbReference type="Proteomes" id="UP000288293"/>
    </source>
</evidence>
<gene>
    <name evidence="1" type="ORF">CWE09_03765</name>
</gene>
<dbReference type="AlphaFoldDB" id="A0A432W712"/>
<protein>
    <submittedName>
        <fullName evidence="1">Uncharacterized protein</fullName>
    </submittedName>
</protein>
<comment type="caution">
    <text evidence="1">The sequence shown here is derived from an EMBL/GenBank/DDBJ whole genome shotgun (WGS) entry which is preliminary data.</text>
</comment>
<dbReference type="EMBL" id="PIPL01000001">
    <property type="protein sequence ID" value="RUO25857.1"/>
    <property type="molecule type" value="Genomic_DNA"/>
</dbReference>
<accession>A0A432W712</accession>